<gene>
    <name evidence="2" type="ORF">HAX54_013942</name>
</gene>
<comment type="caution">
    <text evidence="2">The sequence shown here is derived from an EMBL/GenBank/DDBJ whole genome shotgun (WGS) entry which is preliminary data.</text>
</comment>
<dbReference type="EMBL" id="JACEIK010001852">
    <property type="protein sequence ID" value="MCD7472645.1"/>
    <property type="molecule type" value="Genomic_DNA"/>
</dbReference>
<keyword evidence="3" id="KW-1185">Reference proteome</keyword>
<evidence type="ECO:0000313" key="3">
    <source>
        <dbReference type="Proteomes" id="UP000823775"/>
    </source>
</evidence>
<reference evidence="2 3" key="1">
    <citation type="journal article" date="2021" name="BMC Genomics">
        <title>Datura genome reveals duplications of psychoactive alkaloid biosynthetic genes and high mutation rate following tissue culture.</title>
        <authorList>
            <person name="Rajewski A."/>
            <person name="Carter-House D."/>
            <person name="Stajich J."/>
            <person name="Litt A."/>
        </authorList>
    </citation>
    <scope>NUCLEOTIDE SEQUENCE [LARGE SCALE GENOMIC DNA]</scope>
    <source>
        <strain evidence="2">AR-01</strain>
    </source>
</reference>
<organism evidence="2 3">
    <name type="scientific">Datura stramonium</name>
    <name type="common">Jimsonweed</name>
    <name type="synonym">Common thornapple</name>
    <dbReference type="NCBI Taxonomy" id="4076"/>
    <lineage>
        <taxon>Eukaryota</taxon>
        <taxon>Viridiplantae</taxon>
        <taxon>Streptophyta</taxon>
        <taxon>Embryophyta</taxon>
        <taxon>Tracheophyta</taxon>
        <taxon>Spermatophyta</taxon>
        <taxon>Magnoliopsida</taxon>
        <taxon>eudicotyledons</taxon>
        <taxon>Gunneridae</taxon>
        <taxon>Pentapetalae</taxon>
        <taxon>asterids</taxon>
        <taxon>lamiids</taxon>
        <taxon>Solanales</taxon>
        <taxon>Solanaceae</taxon>
        <taxon>Solanoideae</taxon>
        <taxon>Datureae</taxon>
        <taxon>Datura</taxon>
    </lineage>
</organism>
<proteinExistence type="predicted"/>
<evidence type="ECO:0000256" key="1">
    <source>
        <dbReference type="SAM" id="MobiDB-lite"/>
    </source>
</evidence>
<name>A0ABS8TPS0_DATST</name>
<evidence type="ECO:0000313" key="2">
    <source>
        <dbReference type="EMBL" id="MCD7472645.1"/>
    </source>
</evidence>
<feature type="region of interest" description="Disordered" evidence="1">
    <location>
        <begin position="1"/>
        <end position="20"/>
    </location>
</feature>
<accession>A0ABS8TPS0</accession>
<protein>
    <submittedName>
        <fullName evidence="2">Uncharacterized protein</fullName>
    </submittedName>
</protein>
<sequence length="93" mass="10452">MVRNRRRSGRGSMRLSGGFPVGSKVRVKEIRWSSEFMQRGVRVEGKRSGRRGCDGCCLDGREGGRREMRKEKDDGGYGVFRRTVVASGGERGR</sequence>
<dbReference type="Proteomes" id="UP000823775">
    <property type="component" value="Unassembled WGS sequence"/>
</dbReference>